<dbReference type="GO" id="GO:0002229">
    <property type="term" value="P:defense response to oomycetes"/>
    <property type="evidence" value="ECO:0007669"/>
    <property type="project" value="UniProtKB-ARBA"/>
</dbReference>
<keyword evidence="15 19" id="KW-0472">Membrane</keyword>
<keyword evidence="17" id="KW-0325">Glycoprotein</keyword>
<dbReference type="InterPro" id="IPR013320">
    <property type="entry name" value="ConA-like_dom_sf"/>
</dbReference>
<dbReference type="PROSITE" id="PS00108">
    <property type="entry name" value="PROTEIN_KINASE_ST"/>
    <property type="match status" value="1"/>
</dbReference>
<evidence type="ECO:0000256" key="6">
    <source>
        <dbReference type="ARBA" id="ARBA00022527"/>
    </source>
</evidence>
<dbReference type="PROSITE" id="PS00307">
    <property type="entry name" value="LECTIN_LEGUME_BETA"/>
    <property type="match status" value="1"/>
</dbReference>
<dbReference type="Gene3D" id="3.30.200.20">
    <property type="entry name" value="Phosphorylase Kinase, domain 1"/>
    <property type="match status" value="1"/>
</dbReference>
<evidence type="ECO:0000256" key="20">
    <source>
        <dbReference type="SAM" id="SignalP"/>
    </source>
</evidence>
<dbReference type="EC" id="2.7.11.1" evidence="4"/>
<dbReference type="InterPro" id="IPR019825">
    <property type="entry name" value="Lectin_legB_Mn/Ca_BS"/>
</dbReference>
<dbReference type="FunFam" id="3.30.200.20:FF:000168">
    <property type="entry name" value="L-type lectin-domain containing receptor kinase IX.1"/>
    <property type="match status" value="1"/>
</dbReference>
<evidence type="ECO:0000256" key="18">
    <source>
        <dbReference type="PROSITE-ProRule" id="PRU10141"/>
    </source>
</evidence>
<feature type="signal peptide" evidence="20">
    <location>
        <begin position="1"/>
        <end position="25"/>
    </location>
</feature>
<dbReference type="Pfam" id="PF00139">
    <property type="entry name" value="Lectin_legB"/>
    <property type="match status" value="1"/>
</dbReference>
<dbReference type="PROSITE" id="PS50011">
    <property type="entry name" value="PROTEIN_KINASE_DOM"/>
    <property type="match status" value="1"/>
</dbReference>
<evidence type="ECO:0000256" key="16">
    <source>
        <dbReference type="ARBA" id="ARBA00023170"/>
    </source>
</evidence>
<keyword evidence="13 18" id="KW-0067">ATP-binding</keyword>
<dbReference type="InterPro" id="IPR000719">
    <property type="entry name" value="Prot_kinase_dom"/>
</dbReference>
<dbReference type="CDD" id="cd14066">
    <property type="entry name" value="STKc_IRAK"/>
    <property type="match status" value="1"/>
</dbReference>
<dbReference type="InterPro" id="IPR001220">
    <property type="entry name" value="Legume_lectin_dom"/>
</dbReference>
<evidence type="ECO:0000256" key="12">
    <source>
        <dbReference type="ARBA" id="ARBA00022777"/>
    </source>
</evidence>
<sequence>MISSSSLVPISFFSFFFAQIHYTACTNFSFTTFSTQNQTISFSGGTTVSNGSLQLTDGRIRAQPSTAAYFTSPIQLWHRRTNETASFSTYFEFLISFPNGTGGGSSNSTSGFAFFLAPADDFDPRNSNSLSLSNATSLTKRLLAVEFDSFRDNSTSANSSSAAKSDALAAQVSYNSTSKALLVNVKNLQNSPNSSSLNLSHSVDMKQVLPDRVFVGFSATNGSGVALQRITKWNFTSDLEPEGPKKFTFKTWMLAPIVSLVLAMLVAASIYYLWRGKGSLRLKILYWLVVGLELMVRLACLPFSWCGSGKKKGEFSATLGESAMDDEFSTGTGPRRFSYRELAAATSDFSEKRLLGEGGFGGVYKGVLNQSGREVAVKKISSKSKQGRKEYASEVKIISRLRHRNLVQLLGWCHERGEFVLVYEFLPNGSLDSHLFDRKTSVLPWPIRFNVAVGLAKALLYLHEEWEQCVVHRDIKSSNVMLDSGFNAKLGDFGLARLVDHQLGQYATGLAGTLGYLAPECFNTGKASKESDVYSFGVVALEIATGRRAVEHGAMLEEEVRLVEWVWELNGRGRLLDAADRRLEMEYDAKEMERLMLVGLWSAHPDHQQRPSMREVIQAFTFEGVIPSLPKTMPVPVFAAPPVQGSNSSTPTVTFGSLTTGR</sequence>
<evidence type="ECO:0000256" key="11">
    <source>
        <dbReference type="ARBA" id="ARBA00022741"/>
    </source>
</evidence>
<dbReference type="InterPro" id="IPR050528">
    <property type="entry name" value="L-type_Lectin-RKs"/>
</dbReference>
<evidence type="ECO:0000256" key="13">
    <source>
        <dbReference type="ARBA" id="ARBA00022840"/>
    </source>
</evidence>
<feature type="domain" description="Protein kinase" evidence="21">
    <location>
        <begin position="349"/>
        <end position="622"/>
    </location>
</feature>
<dbReference type="Proteomes" id="UP001327560">
    <property type="component" value="Chromosome 7"/>
</dbReference>
<dbReference type="SUPFAM" id="SSF56112">
    <property type="entry name" value="Protein kinase-like (PK-like)"/>
    <property type="match status" value="1"/>
</dbReference>
<keyword evidence="8 19" id="KW-0812">Transmembrane</keyword>
<evidence type="ECO:0000256" key="1">
    <source>
        <dbReference type="ARBA" id="ARBA00004251"/>
    </source>
</evidence>
<keyword evidence="16" id="KW-0675">Receptor</keyword>
<evidence type="ECO:0000256" key="2">
    <source>
        <dbReference type="ARBA" id="ARBA00008536"/>
    </source>
</evidence>
<dbReference type="GO" id="GO:0005524">
    <property type="term" value="F:ATP binding"/>
    <property type="evidence" value="ECO:0007669"/>
    <property type="project" value="UniProtKB-UniRule"/>
</dbReference>
<keyword evidence="12" id="KW-0418">Kinase</keyword>
<comment type="similarity">
    <text evidence="3">In the C-terminal section; belongs to the protein kinase superfamily. Ser/Thr protein kinase family.</text>
</comment>
<keyword evidence="7" id="KW-0808">Transferase</keyword>
<evidence type="ECO:0000256" key="3">
    <source>
        <dbReference type="ARBA" id="ARBA00010217"/>
    </source>
</evidence>
<dbReference type="Pfam" id="PF00069">
    <property type="entry name" value="Pkinase"/>
    <property type="match status" value="1"/>
</dbReference>
<evidence type="ECO:0000256" key="17">
    <source>
        <dbReference type="ARBA" id="ARBA00023180"/>
    </source>
</evidence>
<evidence type="ECO:0000313" key="23">
    <source>
        <dbReference type="Proteomes" id="UP001327560"/>
    </source>
</evidence>
<keyword evidence="5" id="KW-1003">Cell membrane</keyword>
<keyword evidence="10" id="KW-0430">Lectin</keyword>
<reference evidence="22 23" key="1">
    <citation type="submission" date="2023-10" db="EMBL/GenBank/DDBJ databases">
        <title>Chromosome-scale genome assembly provides insights into flower coloration mechanisms of Canna indica.</title>
        <authorList>
            <person name="Li C."/>
        </authorList>
    </citation>
    <scope>NUCLEOTIDE SEQUENCE [LARGE SCALE GENOMIC DNA]</scope>
    <source>
        <tissue evidence="22">Flower</tissue>
    </source>
</reference>
<dbReference type="Gene3D" id="1.10.510.10">
    <property type="entry name" value="Transferase(Phosphotransferase) domain 1"/>
    <property type="match status" value="1"/>
</dbReference>
<dbReference type="FunFam" id="1.10.510.10:FF:000240">
    <property type="entry name" value="Lectin-domain containing receptor kinase A4.3"/>
    <property type="match status" value="1"/>
</dbReference>
<evidence type="ECO:0000256" key="19">
    <source>
        <dbReference type="SAM" id="Phobius"/>
    </source>
</evidence>
<feature type="chain" id="PRO_5042836455" description="non-specific serine/threonine protein kinase" evidence="20">
    <location>
        <begin position="26"/>
        <end position="662"/>
    </location>
</feature>
<dbReference type="EMBL" id="CP136896">
    <property type="protein sequence ID" value="WOL14411.1"/>
    <property type="molecule type" value="Genomic_DNA"/>
</dbReference>
<dbReference type="AlphaFoldDB" id="A0AAQ3KY31"/>
<accession>A0AAQ3KY31</accession>
<evidence type="ECO:0000256" key="4">
    <source>
        <dbReference type="ARBA" id="ARBA00012513"/>
    </source>
</evidence>
<feature type="binding site" evidence="18">
    <location>
        <position position="379"/>
    </location>
    <ligand>
        <name>ATP</name>
        <dbReference type="ChEBI" id="CHEBI:30616"/>
    </ligand>
</feature>
<evidence type="ECO:0000256" key="9">
    <source>
        <dbReference type="ARBA" id="ARBA00022729"/>
    </source>
</evidence>
<protein>
    <recommendedName>
        <fullName evidence="4">non-specific serine/threonine protein kinase</fullName>
        <ecNumber evidence="4">2.7.11.1</ecNumber>
    </recommendedName>
</protein>
<evidence type="ECO:0000256" key="8">
    <source>
        <dbReference type="ARBA" id="ARBA00022692"/>
    </source>
</evidence>
<feature type="transmembrane region" description="Helical" evidence="19">
    <location>
        <begin position="252"/>
        <end position="273"/>
    </location>
</feature>
<dbReference type="PROSITE" id="PS00107">
    <property type="entry name" value="PROTEIN_KINASE_ATP"/>
    <property type="match status" value="1"/>
</dbReference>
<name>A0AAQ3KY31_9LILI</name>
<evidence type="ECO:0000313" key="22">
    <source>
        <dbReference type="EMBL" id="WOL14411.1"/>
    </source>
</evidence>
<gene>
    <name evidence="22" type="ORF">Cni_G23191</name>
</gene>
<comment type="similarity">
    <text evidence="2">In the N-terminal section; belongs to the leguminous lectin family.</text>
</comment>
<keyword evidence="9 20" id="KW-0732">Signal</keyword>
<dbReference type="SUPFAM" id="SSF49899">
    <property type="entry name" value="Concanavalin A-like lectins/glucanases"/>
    <property type="match status" value="1"/>
</dbReference>
<keyword evidence="11 18" id="KW-0547">Nucleotide-binding</keyword>
<dbReference type="GO" id="GO:0005886">
    <property type="term" value="C:plasma membrane"/>
    <property type="evidence" value="ECO:0007669"/>
    <property type="project" value="UniProtKB-SubCell"/>
</dbReference>
<keyword evidence="6" id="KW-0723">Serine/threonine-protein kinase</keyword>
<dbReference type="SMART" id="SM00220">
    <property type="entry name" value="S_TKc"/>
    <property type="match status" value="1"/>
</dbReference>
<evidence type="ECO:0000256" key="7">
    <source>
        <dbReference type="ARBA" id="ARBA00022679"/>
    </source>
</evidence>
<proteinExistence type="inferred from homology"/>
<keyword evidence="14 19" id="KW-1133">Transmembrane helix</keyword>
<dbReference type="PANTHER" id="PTHR27007">
    <property type="match status" value="1"/>
</dbReference>
<keyword evidence="23" id="KW-1185">Reference proteome</keyword>
<dbReference type="GO" id="GO:0030246">
    <property type="term" value="F:carbohydrate binding"/>
    <property type="evidence" value="ECO:0007669"/>
    <property type="project" value="UniProtKB-KW"/>
</dbReference>
<evidence type="ECO:0000256" key="15">
    <source>
        <dbReference type="ARBA" id="ARBA00023136"/>
    </source>
</evidence>
<evidence type="ECO:0000256" key="5">
    <source>
        <dbReference type="ARBA" id="ARBA00022475"/>
    </source>
</evidence>
<evidence type="ECO:0000256" key="10">
    <source>
        <dbReference type="ARBA" id="ARBA00022734"/>
    </source>
</evidence>
<feature type="transmembrane region" description="Helical" evidence="19">
    <location>
        <begin position="285"/>
        <end position="305"/>
    </location>
</feature>
<dbReference type="InterPro" id="IPR011009">
    <property type="entry name" value="Kinase-like_dom_sf"/>
</dbReference>
<dbReference type="GO" id="GO:0004674">
    <property type="term" value="F:protein serine/threonine kinase activity"/>
    <property type="evidence" value="ECO:0007669"/>
    <property type="project" value="UniProtKB-KW"/>
</dbReference>
<evidence type="ECO:0000259" key="21">
    <source>
        <dbReference type="PROSITE" id="PS50011"/>
    </source>
</evidence>
<evidence type="ECO:0000256" key="14">
    <source>
        <dbReference type="ARBA" id="ARBA00022989"/>
    </source>
</evidence>
<dbReference type="InterPro" id="IPR008271">
    <property type="entry name" value="Ser/Thr_kinase_AS"/>
</dbReference>
<organism evidence="22 23">
    <name type="scientific">Canna indica</name>
    <name type="common">Indian-shot</name>
    <dbReference type="NCBI Taxonomy" id="4628"/>
    <lineage>
        <taxon>Eukaryota</taxon>
        <taxon>Viridiplantae</taxon>
        <taxon>Streptophyta</taxon>
        <taxon>Embryophyta</taxon>
        <taxon>Tracheophyta</taxon>
        <taxon>Spermatophyta</taxon>
        <taxon>Magnoliopsida</taxon>
        <taxon>Liliopsida</taxon>
        <taxon>Zingiberales</taxon>
        <taxon>Cannaceae</taxon>
        <taxon>Canna</taxon>
    </lineage>
</organism>
<dbReference type="InterPro" id="IPR017441">
    <property type="entry name" value="Protein_kinase_ATP_BS"/>
</dbReference>
<dbReference type="Gene3D" id="2.60.120.200">
    <property type="match status" value="1"/>
</dbReference>
<comment type="subcellular location">
    <subcellularLocation>
        <location evidence="1">Cell membrane</location>
        <topology evidence="1">Single-pass type I membrane protein</topology>
    </subcellularLocation>
</comment>